<keyword evidence="2" id="KW-0805">Transcription regulation</keyword>
<evidence type="ECO:0000313" key="8">
    <source>
        <dbReference type="Proteomes" id="UP001363035"/>
    </source>
</evidence>
<dbReference type="InterPro" id="IPR014284">
    <property type="entry name" value="RNA_pol_sigma-70_dom"/>
</dbReference>
<reference evidence="7 8" key="1">
    <citation type="submission" date="2024-01" db="EMBL/GenBank/DDBJ databases">
        <title>Sphingobacterium tenebrionis sp. nov., a novel endophyte isolated from tenebrio molitor intestines.</title>
        <authorList>
            <person name="Zhang C."/>
        </authorList>
    </citation>
    <scope>NUCLEOTIDE SEQUENCE [LARGE SCALE GENOMIC DNA]</scope>
    <source>
        <strain evidence="7 8">PU5-4</strain>
    </source>
</reference>
<protein>
    <submittedName>
        <fullName evidence="7">RNA polymerase sigma-70 factor</fullName>
    </submittedName>
</protein>
<feature type="domain" description="RNA polymerase sigma-70 region 2" evidence="5">
    <location>
        <begin position="25"/>
        <end position="89"/>
    </location>
</feature>
<dbReference type="SUPFAM" id="SSF88946">
    <property type="entry name" value="Sigma2 domain of RNA polymerase sigma factors"/>
    <property type="match status" value="1"/>
</dbReference>
<dbReference type="InterPro" id="IPR013325">
    <property type="entry name" value="RNA_pol_sigma_r2"/>
</dbReference>
<dbReference type="Proteomes" id="UP001363035">
    <property type="component" value="Unassembled WGS sequence"/>
</dbReference>
<evidence type="ECO:0000256" key="2">
    <source>
        <dbReference type="ARBA" id="ARBA00023015"/>
    </source>
</evidence>
<comment type="similarity">
    <text evidence="1">Belongs to the sigma-70 factor family. ECF subfamily.</text>
</comment>
<dbReference type="Gene3D" id="1.10.1740.10">
    <property type="match status" value="1"/>
</dbReference>
<evidence type="ECO:0000259" key="6">
    <source>
        <dbReference type="Pfam" id="PF08281"/>
    </source>
</evidence>
<evidence type="ECO:0000256" key="3">
    <source>
        <dbReference type="ARBA" id="ARBA00023082"/>
    </source>
</evidence>
<dbReference type="InterPro" id="IPR013324">
    <property type="entry name" value="RNA_pol_sigma_r3/r4-like"/>
</dbReference>
<dbReference type="InterPro" id="IPR014327">
    <property type="entry name" value="RNA_pol_sigma70_bacteroid"/>
</dbReference>
<keyword evidence="4" id="KW-0804">Transcription</keyword>
<accession>A0ABU8I2L6</accession>
<dbReference type="PANTHER" id="PTHR43133">
    <property type="entry name" value="RNA POLYMERASE ECF-TYPE SIGMA FACTO"/>
    <property type="match status" value="1"/>
</dbReference>
<feature type="domain" description="RNA polymerase sigma factor 70 region 4 type 2" evidence="6">
    <location>
        <begin position="127"/>
        <end position="174"/>
    </location>
</feature>
<sequence length="199" mass="23538">MDYISDISLNSRLKNSDHDAFVFIYNSLAKELYYFVKKYIKDEAICDDIIHDSFLNLWNARERIQTTHPIRHYIFRITRNLVYKEIKKQISASIMLKVDATEHEQIEGGECVERTILDKEYANIYNLAINTLPPQRKRIFRMSREEGLTYKEIAGNLEISTQTVKEHMSLAMKSIKDYIAKEHDILLKTILILVFFNRI</sequence>
<dbReference type="EMBL" id="JAYLLN010000004">
    <property type="protein sequence ID" value="MEI5983878.1"/>
    <property type="molecule type" value="Genomic_DNA"/>
</dbReference>
<evidence type="ECO:0000256" key="1">
    <source>
        <dbReference type="ARBA" id="ARBA00010641"/>
    </source>
</evidence>
<dbReference type="RefSeq" id="WP_099366219.1">
    <property type="nucleotide sequence ID" value="NZ_JAYLLN010000004.1"/>
</dbReference>
<keyword evidence="8" id="KW-1185">Reference proteome</keyword>
<proteinExistence type="inferred from homology"/>
<dbReference type="NCBIfam" id="TIGR02985">
    <property type="entry name" value="Sig70_bacteroi1"/>
    <property type="match status" value="1"/>
</dbReference>
<keyword evidence="3" id="KW-0731">Sigma factor</keyword>
<dbReference type="InterPro" id="IPR007627">
    <property type="entry name" value="RNA_pol_sigma70_r2"/>
</dbReference>
<dbReference type="NCBIfam" id="TIGR02937">
    <property type="entry name" value="sigma70-ECF"/>
    <property type="match status" value="1"/>
</dbReference>
<dbReference type="InterPro" id="IPR039425">
    <property type="entry name" value="RNA_pol_sigma-70-like"/>
</dbReference>
<dbReference type="InterPro" id="IPR036388">
    <property type="entry name" value="WH-like_DNA-bd_sf"/>
</dbReference>
<dbReference type="SUPFAM" id="SSF88659">
    <property type="entry name" value="Sigma3 and sigma4 domains of RNA polymerase sigma factors"/>
    <property type="match status" value="1"/>
</dbReference>
<gene>
    <name evidence="7" type="ORF">VJ786_03070</name>
</gene>
<dbReference type="Gene3D" id="1.10.10.10">
    <property type="entry name" value="Winged helix-like DNA-binding domain superfamily/Winged helix DNA-binding domain"/>
    <property type="match status" value="1"/>
</dbReference>
<dbReference type="InterPro" id="IPR013249">
    <property type="entry name" value="RNA_pol_sigma70_r4_t2"/>
</dbReference>
<dbReference type="Pfam" id="PF08281">
    <property type="entry name" value="Sigma70_r4_2"/>
    <property type="match status" value="1"/>
</dbReference>
<organism evidence="7 8">
    <name type="scientific">Sphingobacterium tenebrionis</name>
    <dbReference type="NCBI Taxonomy" id="3111775"/>
    <lineage>
        <taxon>Bacteria</taxon>
        <taxon>Pseudomonadati</taxon>
        <taxon>Bacteroidota</taxon>
        <taxon>Sphingobacteriia</taxon>
        <taxon>Sphingobacteriales</taxon>
        <taxon>Sphingobacteriaceae</taxon>
        <taxon>Sphingobacterium</taxon>
    </lineage>
</organism>
<evidence type="ECO:0000259" key="5">
    <source>
        <dbReference type="Pfam" id="PF04542"/>
    </source>
</evidence>
<comment type="caution">
    <text evidence="7">The sequence shown here is derived from an EMBL/GenBank/DDBJ whole genome shotgun (WGS) entry which is preliminary data.</text>
</comment>
<evidence type="ECO:0000313" key="7">
    <source>
        <dbReference type="EMBL" id="MEI5983878.1"/>
    </source>
</evidence>
<dbReference type="PANTHER" id="PTHR43133:SF46">
    <property type="entry name" value="RNA POLYMERASE SIGMA-70 FACTOR ECF SUBFAMILY"/>
    <property type="match status" value="1"/>
</dbReference>
<name>A0ABU8I2L6_9SPHI</name>
<evidence type="ECO:0000256" key="4">
    <source>
        <dbReference type="ARBA" id="ARBA00023163"/>
    </source>
</evidence>
<dbReference type="Pfam" id="PF04542">
    <property type="entry name" value="Sigma70_r2"/>
    <property type="match status" value="1"/>
</dbReference>